<sequence length="122" mass="12683">MIWIVEPLRACRIAARIRSRIARRESRPPVGLLKVTPGLSEKRVGCGFAAARSTALTPAVAAGPEAEATGVADGRRSAGARTAPTRAEAKAERRCCTEWTPSVVRRAAVPGGGATADRGAPP</sequence>
<organism evidence="2 3">
    <name type="scientific">Nocardioides fonticola</name>
    <dbReference type="NCBI Taxonomy" id="450363"/>
    <lineage>
        <taxon>Bacteria</taxon>
        <taxon>Bacillati</taxon>
        <taxon>Actinomycetota</taxon>
        <taxon>Actinomycetes</taxon>
        <taxon>Propionibacteriales</taxon>
        <taxon>Nocardioidaceae</taxon>
        <taxon>Nocardioides</taxon>
    </lineage>
</organism>
<protein>
    <submittedName>
        <fullName evidence="2">Uncharacterized protein</fullName>
    </submittedName>
</protein>
<feature type="region of interest" description="Disordered" evidence="1">
    <location>
        <begin position="64"/>
        <end position="93"/>
    </location>
</feature>
<evidence type="ECO:0000256" key="1">
    <source>
        <dbReference type="SAM" id="MobiDB-lite"/>
    </source>
</evidence>
<evidence type="ECO:0000313" key="2">
    <source>
        <dbReference type="EMBL" id="GAA4113345.1"/>
    </source>
</evidence>
<name>A0ABP7XEJ3_9ACTN</name>
<reference evidence="3" key="1">
    <citation type="journal article" date="2019" name="Int. J. Syst. Evol. Microbiol.">
        <title>The Global Catalogue of Microorganisms (GCM) 10K type strain sequencing project: providing services to taxonomists for standard genome sequencing and annotation.</title>
        <authorList>
            <consortium name="The Broad Institute Genomics Platform"/>
            <consortium name="The Broad Institute Genome Sequencing Center for Infectious Disease"/>
            <person name="Wu L."/>
            <person name="Ma J."/>
        </authorList>
    </citation>
    <scope>NUCLEOTIDE SEQUENCE [LARGE SCALE GENOMIC DNA]</scope>
    <source>
        <strain evidence="3">JCM 16703</strain>
    </source>
</reference>
<comment type="caution">
    <text evidence="2">The sequence shown here is derived from an EMBL/GenBank/DDBJ whole genome shotgun (WGS) entry which is preliminary data.</text>
</comment>
<proteinExistence type="predicted"/>
<evidence type="ECO:0000313" key="3">
    <source>
        <dbReference type="Proteomes" id="UP001501495"/>
    </source>
</evidence>
<dbReference type="Proteomes" id="UP001501495">
    <property type="component" value="Unassembled WGS sequence"/>
</dbReference>
<accession>A0ABP7XEJ3</accession>
<gene>
    <name evidence="2" type="ORF">GCM10022215_10500</name>
</gene>
<keyword evidence="3" id="KW-1185">Reference proteome</keyword>
<dbReference type="EMBL" id="BAAAZH010000008">
    <property type="protein sequence ID" value="GAA4113345.1"/>
    <property type="molecule type" value="Genomic_DNA"/>
</dbReference>